<evidence type="ECO:0000313" key="3">
    <source>
        <dbReference type="Proteomes" id="UP000814172"/>
    </source>
</evidence>
<organism evidence="2 3">
    <name type="scientific">Pseudomonas proteolytica</name>
    <dbReference type="NCBI Taxonomy" id="219574"/>
    <lineage>
        <taxon>Bacteria</taxon>
        <taxon>Pseudomonadati</taxon>
        <taxon>Pseudomonadota</taxon>
        <taxon>Gammaproteobacteria</taxon>
        <taxon>Pseudomonadales</taxon>
        <taxon>Pseudomonadaceae</taxon>
        <taxon>Pseudomonas</taxon>
    </lineage>
</organism>
<dbReference type="GeneID" id="55539849"/>
<dbReference type="RefSeq" id="WP_092234076.1">
    <property type="nucleotide sequence ID" value="NZ_FNTR01000004.1"/>
</dbReference>
<accession>A0AAW5A6W9</accession>
<feature type="signal peptide" evidence="1">
    <location>
        <begin position="1"/>
        <end position="19"/>
    </location>
</feature>
<protein>
    <submittedName>
        <fullName evidence="2">Uncharacterized protein</fullName>
    </submittedName>
</protein>
<reference evidence="2 3" key="1">
    <citation type="submission" date="2019-11" db="EMBL/GenBank/DDBJ databases">
        <title>Epiphytic Pseudomonas syringae from cherry orchards.</title>
        <authorList>
            <person name="Hulin M.T."/>
        </authorList>
    </citation>
    <scope>NUCLEOTIDE SEQUENCE [LARGE SCALE GENOMIC DNA]</scope>
    <source>
        <strain evidence="2 3">PA-6-9F</strain>
    </source>
</reference>
<keyword evidence="3" id="KW-1185">Reference proteome</keyword>
<sequence length="118" mass="13283">MNLRWAFFALVWMTPLAWAQAPAKLFYSSQTDFTEITVSLKKTSALQPESIRVDVTLTPEARARSRALSLLAMHKRITLYLNGRQLSTATVQSILDGPGLTFSIPRDQLLEMMPSLLE</sequence>
<name>A0AAW5A6W9_9PSED</name>
<dbReference type="EMBL" id="WKEW01000013">
    <property type="protein sequence ID" value="MCF5056575.1"/>
    <property type="molecule type" value="Genomic_DNA"/>
</dbReference>
<evidence type="ECO:0000313" key="2">
    <source>
        <dbReference type="EMBL" id="MCF5056575.1"/>
    </source>
</evidence>
<dbReference type="AlphaFoldDB" id="A0AAW5A6W9"/>
<feature type="chain" id="PRO_5043811971" evidence="1">
    <location>
        <begin position="20"/>
        <end position="118"/>
    </location>
</feature>
<dbReference type="Proteomes" id="UP000814172">
    <property type="component" value="Unassembled WGS sequence"/>
</dbReference>
<proteinExistence type="predicted"/>
<gene>
    <name evidence="2" type="ORF">GIW75_06330</name>
</gene>
<evidence type="ECO:0000256" key="1">
    <source>
        <dbReference type="SAM" id="SignalP"/>
    </source>
</evidence>
<keyword evidence="1" id="KW-0732">Signal</keyword>
<comment type="caution">
    <text evidence="2">The sequence shown here is derived from an EMBL/GenBank/DDBJ whole genome shotgun (WGS) entry which is preliminary data.</text>
</comment>